<dbReference type="KEGG" id="sgrg:L0C25_16290"/>
<dbReference type="InterPro" id="IPR016181">
    <property type="entry name" value="Acyl_CoA_acyltransferase"/>
</dbReference>
<dbReference type="SUPFAM" id="SSF55729">
    <property type="entry name" value="Acyl-CoA N-acyltransferases (Nat)"/>
    <property type="match status" value="1"/>
</dbReference>
<dbReference type="InterPro" id="IPR000182">
    <property type="entry name" value="GNAT_dom"/>
</dbReference>
<dbReference type="PANTHER" id="PTHR43792:SF8">
    <property type="entry name" value="[RIBOSOMAL PROTEIN US5]-ALANINE N-ACETYLTRANSFERASE"/>
    <property type="match status" value="1"/>
</dbReference>
<keyword evidence="2" id="KW-0012">Acyltransferase</keyword>
<organism evidence="5 6">
    <name type="scientific">Solicola gregarius</name>
    <dbReference type="NCBI Taxonomy" id="2908642"/>
    <lineage>
        <taxon>Bacteria</taxon>
        <taxon>Bacillati</taxon>
        <taxon>Actinomycetota</taxon>
        <taxon>Actinomycetes</taxon>
        <taxon>Propionibacteriales</taxon>
        <taxon>Nocardioidaceae</taxon>
        <taxon>Solicola</taxon>
    </lineage>
</organism>
<dbReference type="Gene3D" id="3.40.630.30">
    <property type="match status" value="1"/>
</dbReference>
<dbReference type="GO" id="GO:0005737">
    <property type="term" value="C:cytoplasm"/>
    <property type="evidence" value="ECO:0007669"/>
    <property type="project" value="TreeGrafter"/>
</dbReference>
<protein>
    <submittedName>
        <fullName evidence="5">GNAT family N-acetyltransferase</fullName>
    </submittedName>
</protein>
<evidence type="ECO:0000313" key="6">
    <source>
        <dbReference type="Proteomes" id="UP001164390"/>
    </source>
</evidence>
<dbReference type="PANTHER" id="PTHR43792">
    <property type="entry name" value="GNAT FAMILY, PUTATIVE (AFU_ORTHOLOGUE AFUA_3G00765)-RELATED-RELATED"/>
    <property type="match status" value="1"/>
</dbReference>
<dbReference type="EMBL" id="CP094970">
    <property type="protein sequence ID" value="UYM04093.1"/>
    <property type="molecule type" value="Genomic_DNA"/>
</dbReference>
<evidence type="ECO:0000256" key="3">
    <source>
        <dbReference type="ARBA" id="ARBA00038502"/>
    </source>
</evidence>
<dbReference type="AlphaFoldDB" id="A0AA46YKM0"/>
<reference evidence="5" key="1">
    <citation type="submission" date="2022-01" db="EMBL/GenBank/DDBJ databases">
        <title>Nocardioidaceae gen. sp. A5X3R13.</title>
        <authorList>
            <person name="Lopez Marin M.A."/>
            <person name="Uhlik O."/>
        </authorList>
    </citation>
    <scope>NUCLEOTIDE SEQUENCE</scope>
    <source>
        <strain evidence="5">A5X3R13</strain>
    </source>
</reference>
<feature type="domain" description="N-acetyltransferase" evidence="4">
    <location>
        <begin position="2"/>
        <end position="148"/>
    </location>
</feature>
<gene>
    <name evidence="5" type="ORF">L0C25_16290</name>
</gene>
<keyword evidence="6" id="KW-1185">Reference proteome</keyword>
<evidence type="ECO:0000256" key="2">
    <source>
        <dbReference type="ARBA" id="ARBA00023315"/>
    </source>
</evidence>
<dbReference type="PROSITE" id="PS51186">
    <property type="entry name" value="GNAT"/>
    <property type="match status" value="1"/>
</dbReference>
<dbReference type="Proteomes" id="UP001164390">
    <property type="component" value="Chromosome"/>
</dbReference>
<evidence type="ECO:0000313" key="5">
    <source>
        <dbReference type="EMBL" id="UYM04093.1"/>
    </source>
</evidence>
<keyword evidence="1" id="KW-0808">Transferase</keyword>
<dbReference type="InterPro" id="IPR051531">
    <property type="entry name" value="N-acetyltransferase"/>
</dbReference>
<evidence type="ECO:0000259" key="4">
    <source>
        <dbReference type="PROSITE" id="PS51186"/>
    </source>
</evidence>
<evidence type="ECO:0000256" key="1">
    <source>
        <dbReference type="ARBA" id="ARBA00022679"/>
    </source>
</evidence>
<proteinExistence type="inferred from homology"/>
<sequence>MERFELANREFFARHVSDRGDDYFEQFEQRLASLVDENRSARSLCFVLVGSAGEVAGRINLYDIDRPEVTELGFRVAERVQGNGVASRAVLAALGVAGARGVRQVVARASTMNIASQHVLENCGFSGTGQIEPPADSSKAFVGYRRTL</sequence>
<dbReference type="GO" id="GO:0008999">
    <property type="term" value="F:protein-N-terminal-alanine acetyltransferase activity"/>
    <property type="evidence" value="ECO:0007669"/>
    <property type="project" value="TreeGrafter"/>
</dbReference>
<comment type="similarity">
    <text evidence="3">Belongs to the acetyltransferase family. RimJ subfamily.</text>
</comment>
<dbReference type="Pfam" id="PF13302">
    <property type="entry name" value="Acetyltransf_3"/>
    <property type="match status" value="1"/>
</dbReference>
<name>A0AA46YKM0_9ACTN</name>
<accession>A0AA46YKM0</accession>